<dbReference type="KEGG" id="phm:PSMK_12220"/>
<dbReference type="eggNOG" id="COG4674">
    <property type="taxonomic scope" value="Bacteria"/>
</dbReference>
<evidence type="ECO:0000259" key="5">
    <source>
        <dbReference type="PROSITE" id="PS50893"/>
    </source>
</evidence>
<dbReference type="InterPro" id="IPR027417">
    <property type="entry name" value="P-loop_NTPase"/>
</dbReference>
<organism evidence="6 7">
    <name type="scientific">Phycisphaera mikurensis (strain NBRC 102666 / KCTC 22515 / FYK2301M01)</name>
    <dbReference type="NCBI Taxonomy" id="1142394"/>
    <lineage>
        <taxon>Bacteria</taxon>
        <taxon>Pseudomonadati</taxon>
        <taxon>Planctomycetota</taxon>
        <taxon>Phycisphaerae</taxon>
        <taxon>Phycisphaerales</taxon>
        <taxon>Phycisphaeraceae</taxon>
        <taxon>Phycisphaera</taxon>
    </lineage>
</organism>
<dbReference type="InterPro" id="IPR003439">
    <property type="entry name" value="ABC_transporter-like_ATP-bd"/>
</dbReference>
<keyword evidence="2" id="KW-0547">Nucleotide-binding</keyword>
<dbReference type="EMBL" id="AP012338">
    <property type="protein sequence ID" value="BAM03381.1"/>
    <property type="molecule type" value="Genomic_DNA"/>
</dbReference>
<dbReference type="Pfam" id="PF12399">
    <property type="entry name" value="BCA_ABC_TP_C"/>
    <property type="match status" value="1"/>
</dbReference>
<dbReference type="Proteomes" id="UP000007881">
    <property type="component" value="Chromosome"/>
</dbReference>
<evidence type="ECO:0000313" key="7">
    <source>
        <dbReference type="Proteomes" id="UP000007881"/>
    </source>
</evidence>
<dbReference type="InterPro" id="IPR003593">
    <property type="entry name" value="AAA+_ATPase"/>
</dbReference>
<dbReference type="STRING" id="1142394.PSMK_12220"/>
<dbReference type="SMART" id="SM00382">
    <property type="entry name" value="AAA"/>
    <property type="match status" value="1"/>
</dbReference>
<dbReference type="AlphaFoldDB" id="I0IDP3"/>
<dbReference type="GO" id="GO:0005524">
    <property type="term" value="F:ATP binding"/>
    <property type="evidence" value="ECO:0007669"/>
    <property type="project" value="UniProtKB-KW"/>
</dbReference>
<feature type="region of interest" description="Disordered" evidence="4">
    <location>
        <begin position="126"/>
        <end position="148"/>
    </location>
</feature>
<dbReference type="PANTHER" id="PTHR45772">
    <property type="entry name" value="CONSERVED COMPONENT OF ABC TRANSPORTER FOR NATURAL AMINO ACIDS-RELATED"/>
    <property type="match status" value="1"/>
</dbReference>
<dbReference type="PROSITE" id="PS50893">
    <property type="entry name" value="ABC_TRANSPORTER_2"/>
    <property type="match status" value="1"/>
</dbReference>
<dbReference type="RefSeq" id="WP_014436600.1">
    <property type="nucleotide sequence ID" value="NC_017080.1"/>
</dbReference>
<sequence length="293" mass="32189">MNDPKQYDYRVEGPRQSQLWASRYLLFLQDVTAVFDGFKALDIEDLGLGHNELRVVVGPNGAGKTTMCDVISGMTRPTTGKVYFGGEDVTGLQEAEIARRGVGRKFQVPNVFDSLTVRENMLLALPEDGPRIGGKEHRRTSDPRTHGRGGLALHAAWRSLKHAGGRETSATRDRIDALLSRVRLLDDADTPARGLSHGQRQWLAISSLILKKPRLLLVDEPAAGLTDAETALTAELLLELRSDHAIVCIEHDMEFVRLLDARVTVLNEGRVLAEGPLAEIQADAAVIEAYLGR</sequence>
<evidence type="ECO:0000313" key="6">
    <source>
        <dbReference type="EMBL" id="BAM03381.1"/>
    </source>
</evidence>
<gene>
    <name evidence="6" type="ordered locus">PSMK_12220</name>
</gene>
<dbReference type="HOGENOM" id="CLU_000604_1_2_0"/>
<protein>
    <submittedName>
        <fullName evidence="6">Putative urea ABC transporter ATP-binding protein</fullName>
    </submittedName>
</protein>
<dbReference type="GO" id="GO:0005886">
    <property type="term" value="C:plasma membrane"/>
    <property type="evidence" value="ECO:0007669"/>
    <property type="project" value="TreeGrafter"/>
</dbReference>
<proteinExistence type="predicted"/>
<evidence type="ECO:0000256" key="4">
    <source>
        <dbReference type="SAM" id="MobiDB-lite"/>
    </source>
</evidence>
<keyword evidence="7" id="KW-1185">Reference proteome</keyword>
<keyword evidence="3 6" id="KW-0067">ATP-binding</keyword>
<evidence type="ECO:0000256" key="3">
    <source>
        <dbReference type="ARBA" id="ARBA00022840"/>
    </source>
</evidence>
<evidence type="ECO:0000256" key="1">
    <source>
        <dbReference type="ARBA" id="ARBA00022448"/>
    </source>
</evidence>
<dbReference type="GO" id="GO:0016887">
    <property type="term" value="F:ATP hydrolysis activity"/>
    <property type="evidence" value="ECO:0007669"/>
    <property type="project" value="InterPro"/>
</dbReference>
<dbReference type="SUPFAM" id="SSF52540">
    <property type="entry name" value="P-loop containing nucleoside triphosphate hydrolases"/>
    <property type="match status" value="1"/>
</dbReference>
<reference evidence="6 7" key="1">
    <citation type="submission" date="2012-02" db="EMBL/GenBank/DDBJ databases">
        <title>Complete genome sequence of Phycisphaera mikurensis NBRC 102666.</title>
        <authorList>
            <person name="Ankai A."/>
            <person name="Hosoyama A."/>
            <person name="Terui Y."/>
            <person name="Sekine M."/>
            <person name="Fukai R."/>
            <person name="Kato Y."/>
            <person name="Nakamura S."/>
            <person name="Yamada-Narita S."/>
            <person name="Kawakoshi A."/>
            <person name="Fukunaga Y."/>
            <person name="Yamazaki S."/>
            <person name="Fujita N."/>
        </authorList>
    </citation>
    <scope>NUCLEOTIDE SEQUENCE [LARGE SCALE GENOMIC DNA]</scope>
    <source>
        <strain evidence="7">NBRC 102666 / KCTC 22515 / FYK2301M01</strain>
    </source>
</reference>
<dbReference type="Gene3D" id="3.40.50.300">
    <property type="entry name" value="P-loop containing nucleotide triphosphate hydrolases"/>
    <property type="match status" value="1"/>
</dbReference>
<evidence type="ECO:0000256" key="2">
    <source>
        <dbReference type="ARBA" id="ARBA00022741"/>
    </source>
</evidence>
<keyword evidence="1" id="KW-0813">Transport</keyword>
<dbReference type="PANTHER" id="PTHR45772:SF8">
    <property type="entry name" value="HIGH-AFFINITY BRANCHED-CHAIN AMINO ACID TRANSPORT ATP-BINDING PROTEIN"/>
    <property type="match status" value="1"/>
</dbReference>
<dbReference type="InterPro" id="IPR051120">
    <property type="entry name" value="ABC_AA/LPS_Transport"/>
</dbReference>
<feature type="compositionally biased region" description="Basic and acidic residues" evidence="4">
    <location>
        <begin position="128"/>
        <end position="145"/>
    </location>
</feature>
<dbReference type="InterPro" id="IPR032823">
    <property type="entry name" value="BCA_ABC_TP_C"/>
</dbReference>
<accession>I0IDP3</accession>
<name>I0IDP3_PHYMF</name>
<dbReference type="OrthoDB" id="9805514at2"/>
<feature type="domain" description="ABC transporter" evidence="5">
    <location>
        <begin position="26"/>
        <end position="293"/>
    </location>
</feature>
<dbReference type="Pfam" id="PF00005">
    <property type="entry name" value="ABC_tran"/>
    <property type="match status" value="1"/>
</dbReference>